<sequence>MSRMAKIFLKIKSAFSRSNGREQHSTNTSASSPSDSYEQAETAAPSYHHAAAAQPPAYQPLASQPQRPASSHSETPPTTFQQRAREIAKIQVGGMRRTAGAGGASSHLSSYAPSQPTGPPSSILEQRTVHATHPSYGSGSDEKKDSQFDADGAAKGTDQGKPNGATYDDRQKLSEEDEDMWARLAM</sequence>
<evidence type="ECO:0000313" key="3">
    <source>
        <dbReference type="Proteomes" id="UP001320245"/>
    </source>
</evidence>
<proteinExistence type="predicted"/>
<feature type="region of interest" description="Disordered" evidence="1">
    <location>
        <begin position="13"/>
        <end position="186"/>
    </location>
</feature>
<feature type="compositionally biased region" description="Polar residues" evidence="1">
    <location>
        <begin position="67"/>
        <end position="82"/>
    </location>
</feature>
<feature type="compositionally biased region" description="Low complexity" evidence="1">
    <location>
        <begin position="43"/>
        <end position="66"/>
    </location>
</feature>
<dbReference type="EMBL" id="JAJSPL020000006">
    <property type="protein sequence ID" value="KAK7746248.1"/>
    <property type="molecule type" value="Genomic_DNA"/>
</dbReference>
<name>A0AAN9UEI9_9PEZI</name>
<gene>
    <name evidence="2" type="ORF">SLS53_002206</name>
</gene>
<reference evidence="2 3" key="1">
    <citation type="journal article" date="2023" name="PLoS ONE">
        <title>Cytospora paraplurivora sp. nov. isolated from orchards with fruit tree decline syndrome in Ontario, Canada.</title>
        <authorList>
            <person name="Ilyukhin E."/>
            <person name="Nguyen H.D.T."/>
            <person name="Castle A.J."/>
            <person name="Ellouze W."/>
        </authorList>
    </citation>
    <scope>NUCLEOTIDE SEQUENCE [LARGE SCALE GENOMIC DNA]</scope>
    <source>
        <strain evidence="2 3">FDS-564</strain>
    </source>
</reference>
<keyword evidence="3" id="KW-1185">Reference proteome</keyword>
<dbReference type="Proteomes" id="UP001320245">
    <property type="component" value="Unassembled WGS sequence"/>
</dbReference>
<organism evidence="2 3">
    <name type="scientific">Cytospora paraplurivora</name>
    <dbReference type="NCBI Taxonomy" id="2898453"/>
    <lineage>
        <taxon>Eukaryota</taxon>
        <taxon>Fungi</taxon>
        <taxon>Dikarya</taxon>
        <taxon>Ascomycota</taxon>
        <taxon>Pezizomycotina</taxon>
        <taxon>Sordariomycetes</taxon>
        <taxon>Sordariomycetidae</taxon>
        <taxon>Diaporthales</taxon>
        <taxon>Cytosporaceae</taxon>
        <taxon>Cytospora</taxon>
    </lineage>
</organism>
<dbReference type="AlphaFoldDB" id="A0AAN9UEI9"/>
<accession>A0AAN9UEI9</accession>
<protein>
    <submittedName>
        <fullName evidence="2">Uncharacterized protein</fullName>
    </submittedName>
</protein>
<feature type="compositionally biased region" description="Low complexity" evidence="1">
    <location>
        <begin position="25"/>
        <end position="36"/>
    </location>
</feature>
<evidence type="ECO:0000313" key="2">
    <source>
        <dbReference type="EMBL" id="KAK7746248.1"/>
    </source>
</evidence>
<comment type="caution">
    <text evidence="2">The sequence shown here is derived from an EMBL/GenBank/DDBJ whole genome shotgun (WGS) entry which is preliminary data.</text>
</comment>
<evidence type="ECO:0000256" key="1">
    <source>
        <dbReference type="SAM" id="MobiDB-lite"/>
    </source>
</evidence>